<gene>
    <name evidence="20" type="ORF">HII31_10428</name>
</gene>
<dbReference type="PROSITE" id="PS00039">
    <property type="entry name" value="DEAD_ATP_HELICASE"/>
    <property type="match status" value="1"/>
</dbReference>
<accession>A0A8H6VDC2</accession>
<dbReference type="GO" id="GO:0003743">
    <property type="term" value="F:translation initiation factor activity"/>
    <property type="evidence" value="ECO:0007669"/>
    <property type="project" value="UniProtKB-KW"/>
</dbReference>
<dbReference type="SMART" id="SM00490">
    <property type="entry name" value="HELICc"/>
    <property type="match status" value="1"/>
</dbReference>
<feature type="compositionally biased region" description="Gly residues" evidence="16">
    <location>
        <begin position="537"/>
        <end position="553"/>
    </location>
</feature>
<feature type="region of interest" description="Disordered" evidence="16">
    <location>
        <begin position="1"/>
        <end position="92"/>
    </location>
</feature>
<keyword evidence="4 15" id="KW-0378">Hydrolase</keyword>
<evidence type="ECO:0000256" key="3">
    <source>
        <dbReference type="ARBA" id="ARBA00022741"/>
    </source>
</evidence>
<evidence type="ECO:0000256" key="9">
    <source>
        <dbReference type="ARBA" id="ARBA00024358"/>
    </source>
</evidence>
<dbReference type="SMART" id="SM00487">
    <property type="entry name" value="DEXDc"/>
    <property type="match status" value="1"/>
</dbReference>
<feature type="short sequence motif" description="Q motif" evidence="14">
    <location>
        <begin position="141"/>
        <end position="169"/>
    </location>
</feature>
<reference evidence="20" key="1">
    <citation type="submission" date="2020-04" db="EMBL/GenBank/DDBJ databases">
        <title>Draft genome resource of the tomato pathogen Pseudocercospora fuligena.</title>
        <authorList>
            <person name="Zaccaron A."/>
        </authorList>
    </citation>
    <scope>NUCLEOTIDE SEQUENCE</scope>
    <source>
        <strain evidence="20">PF001</strain>
    </source>
</reference>
<dbReference type="InterPro" id="IPR027417">
    <property type="entry name" value="P-loop_NTPase"/>
</dbReference>
<feature type="compositionally biased region" description="Gly residues" evidence="16">
    <location>
        <begin position="54"/>
        <end position="64"/>
    </location>
</feature>
<evidence type="ECO:0000256" key="13">
    <source>
        <dbReference type="ARBA" id="ARBA00047984"/>
    </source>
</evidence>
<dbReference type="FunFam" id="3.40.50.300:FF:000008">
    <property type="entry name" value="ATP-dependent RNA helicase RhlB"/>
    <property type="match status" value="1"/>
</dbReference>
<dbReference type="AlphaFoldDB" id="A0A8H6VDC2"/>
<dbReference type="PROSITE" id="PS51194">
    <property type="entry name" value="HELICASE_CTER"/>
    <property type="match status" value="1"/>
</dbReference>
<evidence type="ECO:0000256" key="7">
    <source>
        <dbReference type="ARBA" id="ARBA00022884"/>
    </source>
</evidence>
<keyword evidence="21" id="KW-1185">Reference proteome</keyword>
<comment type="function">
    <text evidence="12">ATP-binding RNA helicase involved in translation initiation. Remodels RNA in response to ADP and ATP concentrations by facilitating disruption, but also formation of RNA duplexes.</text>
</comment>
<feature type="domain" description="Helicase C-terminal" evidence="18">
    <location>
        <begin position="373"/>
        <end position="533"/>
    </location>
</feature>
<keyword evidence="7" id="KW-0694">RNA-binding</keyword>
<dbReference type="GO" id="GO:0005524">
    <property type="term" value="F:ATP binding"/>
    <property type="evidence" value="ECO:0007669"/>
    <property type="project" value="UniProtKB-KW"/>
</dbReference>
<dbReference type="InterPro" id="IPR001650">
    <property type="entry name" value="Helicase_C-like"/>
</dbReference>
<feature type="domain" description="Helicase ATP-binding" evidence="17">
    <location>
        <begin position="172"/>
        <end position="362"/>
    </location>
</feature>
<evidence type="ECO:0000256" key="15">
    <source>
        <dbReference type="RuleBase" id="RU000492"/>
    </source>
</evidence>
<dbReference type="FunFam" id="3.40.50.300:FF:000160">
    <property type="entry name" value="ATP-dependent RNA helicase DDX3X"/>
    <property type="match status" value="1"/>
</dbReference>
<keyword evidence="6 15" id="KW-0067">ATP-binding</keyword>
<dbReference type="Pfam" id="PF00270">
    <property type="entry name" value="DEAD"/>
    <property type="match status" value="1"/>
</dbReference>
<dbReference type="InterPro" id="IPR000629">
    <property type="entry name" value="RNA-helicase_DEAD-box_CS"/>
</dbReference>
<keyword evidence="3 15" id="KW-0547">Nucleotide-binding</keyword>
<dbReference type="InterPro" id="IPR011545">
    <property type="entry name" value="DEAD/DEAH_box_helicase_dom"/>
</dbReference>
<dbReference type="InterPro" id="IPR014001">
    <property type="entry name" value="Helicase_ATP-bd"/>
</dbReference>
<evidence type="ECO:0000256" key="12">
    <source>
        <dbReference type="ARBA" id="ARBA00025161"/>
    </source>
</evidence>
<dbReference type="PANTHER" id="PTHR47958">
    <property type="entry name" value="ATP-DEPENDENT RNA HELICASE DBP3"/>
    <property type="match status" value="1"/>
</dbReference>
<dbReference type="PROSITE" id="PS51195">
    <property type="entry name" value="Q_MOTIF"/>
    <property type="match status" value="1"/>
</dbReference>
<keyword evidence="5 15" id="KW-0347">Helicase</keyword>
<dbReference type="GO" id="GO:0003723">
    <property type="term" value="F:RNA binding"/>
    <property type="evidence" value="ECO:0007669"/>
    <property type="project" value="UniProtKB-KW"/>
</dbReference>
<keyword evidence="2" id="KW-0396">Initiation factor</keyword>
<evidence type="ECO:0000256" key="11">
    <source>
        <dbReference type="ARBA" id="ARBA00024405"/>
    </source>
</evidence>
<comment type="caution">
    <text evidence="20">The sequence shown here is derived from an EMBL/GenBank/DDBJ whole genome shotgun (WGS) entry which is preliminary data.</text>
</comment>
<evidence type="ECO:0000313" key="20">
    <source>
        <dbReference type="EMBL" id="KAF7188143.1"/>
    </source>
</evidence>
<comment type="similarity">
    <text evidence="9">Belongs to the DEAD box helicase family. DDX3/DED1 subfamily.</text>
</comment>
<feature type="compositionally biased region" description="Pro residues" evidence="16">
    <location>
        <begin position="67"/>
        <end position="79"/>
    </location>
</feature>
<dbReference type="OrthoDB" id="196131at2759"/>
<dbReference type="Pfam" id="PF00271">
    <property type="entry name" value="Helicase_C"/>
    <property type="match status" value="1"/>
</dbReference>
<dbReference type="EMBL" id="JABCIY010000213">
    <property type="protein sequence ID" value="KAF7188143.1"/>
    <property type="molecule type" value="Genomic_DNA"/>
</dbReference>
<evidence type="ECO:0000256" key="6">
    <source>
        <dbReference type="ARBA" id="ARBA00022840"/>
    </source>
</evidence>
<name>A0A8H6VDC2_9PEZI</name>
<evidence type="ECO:0000256" key="1">
    <source>
        <dbReference type="ARBA" id="ARBA00012552"/>
    </source>
</evidence>
<evidence type="ECO:0000313" key="21">
    <source>
        <dbReference type="Proteomes" id="UP000660729"/>
    </source>
</evidence>
<evidence type="ECO:0000256" key="4">
    <source>
        <dbReference type="ARBA" id="ARBA00022801"/>
    </source>
</evidence>
<dbReference type="CDD" id="cd18787">
    <property type="entry name" value="SF2_C_DEAD"/>
    <property type="match status" value="1"/>
</dbReference>
<evidence type="ECO:0000259" key="18">
    <source>
        <dbReference type="PROSITE" id="PS51194"/>
    </source>
</evidence>
<evidence type="ECO:0000259" key="17">
    <source>
        <dbReference type="PROSITE" id="PS51192"/>
    </source>
</evidence>
<evidence type="ECO:0000256" key="14">
    <source>
        <dbReference type="PROSITE-ProRule" id="PRU00552"/>
    </source>
</evidence>
<dbReference type="GO" id="GO:0016787">
    <property type="term" value="F:hydrolase activity"/>
    <property type="evidence" value="ECO:0007669"/>
    <property type="project" value="UniProtKB-KW"/>
</dbReference>
<comment type="catalytic activity">
    <reaction evidence="13">
        <text>ATP + H2O = ADP + phosphate + H(+)</text>
        <dbReference type="Rhea" id="RHEA:13065"/>
        <dbReference type="ChEBI" id="CHEBI:15377"/>
        <dbReference type="ChEBI" id="CHEBI:15378"/>
        <dbReference type="ChEBI" id="CHEBI:30616"/>
        <dbReference type="ChEBI" id="CHEBI:43474"/>
        <dbReference type="ChEBI" id="CHEBI:456216"/>
        <dbReference type="EC" id="3.6.4.13"/>
    </reaction>
</comment>
<evidence type="ECO:0000256" key="8">
    <source>
        <dbReference type="ARBA" id="ARBA00022917"/>
    </source>
</evidence>
<evidence type="ECO:0000256" key="2">
    <source>
        <dbReference type="ARBA" id="ARBA00022540"/>
    </source>
</evidence>
<dbReference type="InterPro" id="IPR014014">
    <property type="entry name" value="RNA_helicase_DEAD_Q_motif"/>
</dbReference>
<organism evidence="20 21">
    <name type="scientific">Pseudocercospora fuligena</name>
    <dbReference type="NCBI Taxonomy" id="685502"/>
    <lineage>
        <taxon>Eukaryota</taxon>
        <taxon>Fungi</taxon>
        <taxon>Dikarya</taxon>
        <taxon>Ascomycota</taxon>
        <taxon>Pezizomycotina</taxon>
        <taxon>Dothideomycetes</taxon>
        <taxon>Dothideomycetidae</taxon>
        <taxon>Mycosphaerellales</taxon>
        <taxon>Mycosphaerellaceae</taxon>
        <taxon>Pseudocercospora</taxon>
    </lineage>
</organism>
<dbReference type="SUPFAM" id="SSF52540">
    <property type="entry name" value="P-loop containing nucleoside triphosphate hydrolases"/>
    <property type="match status" value="1"/>
</dbReference>
<sequence length="615" mass="65500">MADQLNMNGLSLKDSSHAGPGGQGPPQQNGFGEGRSAYIPPHLRSRGGGPPPAAGGGAPNGMNGGDFPPPNGFNGPPPGRGGGGNWGAAQTFTPRPANQRLERELFGVANDPTKQQTGINFEKYDDIPVEASGQGVPEPVTTFTNPPLDDHLLSNIDLAGYKMPTPVQKYSIPIVMGGRDLMACAQTGSGKTGGFLFPILSQAYQNGPSGSAPQQSGFARQRKAYPTSLILAPTRELVSQIYDEARKFAYRSWVRPCVVYGGADIGSQLRQIERGCDLLVATPGRLVDLIERGRISLANIKYLVLDEADRMLDMGFEPQIRRIVEGEDMPPTDGRQTLMFSATFPRDIQLLARDFLREYIFLSVGRVGSTSENITQKIEYVEDIDKRSVLLDILHTHGAGLTLIFVETKRMADSLSDYLINQGFPATSIHGDRTQRERERALEMFRSGRCPILVATAVAARGLDIPNVMHVVNYDLPTDIDDYVHRIGRTGRAGNTGISTAFFNRGNRGVVRDLIDLLKEANQEVPGFLETIAREGSGFGGGRGGRSGGGRGRGSSAMKDVRSFGGGQRPAYAGGMMGGSGGGYGGGMGGGYGMGGGMGGGYGNPSGPSGPNSWW</sequence>
<dbReference type="GO" id="GO:0003724">
    <property type="term" value="F:RNA helicase activity"/>
    <property type="evidence" value="ECO:0007669"/>
    <property type="project" value="UniProtKB-EC"/>
</dbReference>
<dbReference type="Gene3D" id="3.40.50.300">
    <property type="entry name" value="P-loop containing nucleotide triphosphate hydrolases"/>
    <property type="match status" value="2"/>
</dbReference>
<dbReference type="EC" id="3.6.4.13" evidence="1"/>
<feature type="region of interest" description="Disordered" evidence="16">
    <location>
        <begin position="536"/>
        <end position="560"/>
    </location>
</feature>
<evidence type="ECO:0000259" key="19">
    <source>
        <dbReference type="PROSITE" id="PS51195"/>
    </source>
</evidence>
<dbReference type="Proteomes" id="UP000660729">
    <property type="component" value="Unassembled WGS sequence"/>
</dbReference>
<keyword evidence="8" id="KW-0648">Protein biosynthesis</keyword>
<protein>
    <recommendedName>
        <fullName evidence="10">ATP-dependent RNA helicase DED1</fullName>
        <ecNumber evidence="1">3.6.4.13</ecNumber>
    </recommendedName>
    <alternativeName>
        <fullName evidence="11">ATP-dependent RNA helicase ded1</fullName>
    </alternativeName>
</protein>
<evidence type="ECO:0000256" key="16">
    <source>
        <dbReference type="SAM" id="MobiDB-lite"/>
    </source>
</evidence>
<proteinExistence type="inferred from homology"/>
<evidence type="ECO:0000256" key="10">
    <source>
        <dbReference type="ARBA" id="ARBA00024397"/>
    </source>
</evidence>
<dbReference type="PROSITE" id="PS51192">
    <property type="entry name" value="HELICASE_ATP_BIND_1"/>
    <property type="match status" value="1"/>
</dbReference>
<evidence type="ECO:0000256" key="5">
    <source>
        <dbReference type="ARBA" id="ARBA00022806"/>
    </source>
</evidence>
<feature type="domain" description="DEAD-box RNA helicase Q" evidence="19">
    <location>
        <begin position="141"/>
        <end position="169"/>
    </location>
</feature>